<keyword evidence="2" id="KW-1185">Reference proteome</keyword>
<reference evidence="1 2" key="1">
    <citation type="journal article" date="2018" name="Microbes Environ.">
        <title>Comparative Genomic Insights into Endofungal Lifestyles of Two Bacterial Endosymbionts, Mycoavidus cysteinexigens and Burkholderia rhizoxinica.</title>
        <authorList>
            <person name="Sharmin D."/>
            <person name="Guo Y."/>
            <person name="Nishizawa T."/>
            <person name="Ohshima S."/>
            <person name="Sato Y."/>
            <person name="Takashima Y."/>
            <person name="Narisawa K."/>
            <person name="Ohta H."/>
        </authorList>
    </citation>
    <scope>NUCLEOTIDE SEQUENCE [LARGE SCALE GENOMIC DNA]</scope>
    <source>
        <strain evidence="1 2">B1-EB</strain>
    </source>
</reference>
<dbReference type="KEGG" id="mcys:MCB1EB_1046"/>
<evidence type="ECO:0000313" key="1">
    <source>
        <dbReference type="EMBL" id="BBE09207.1"/>
    </source>
</evidence>
<dbReference type="AlphaFoldDB" id="A0A2Z6EUR7"/>
<protein>
    <submittedName>
        <fullName evidence="1">Uncharacterized protein</fullName>
    </submittedName>
</protein>
<dbReference type="EMBL" id="AP018150">
    <property type="protein sequence ID" value="BBE09207.1"/>
    <property type="molecule type" value="Genomic_DNA"/>
</dbReference>
<name>A0A2Z6EUR7_9BURK</name>
<accession>A0A2Z6EUR7</accession>
<sequence>MNILIAIGYGVIFLITTWAVLNPRVPTRIIGTLGLSGIALAAFSSIVVEPARYSANAVSIRPTEWMLVLCNALVGIWFFIRWIRRK</sequence>
<evidence type="ECO:0000313" key="2">
    <source>
        <dbReference type="Proteomes" id="UP000282597"/>
    </source>
</evidence>
<gene>
    <name evidence="1" type="ORF">MCB1EB_1046</name>
</gene>
<proteinExistence type="predicted"/>
<dbReference type="RefSeq" id="WP_026920620.1">
    <property type="nucleotide sequence ID" value="NZ_AP018150.1"/>
</dbReference>
<dbReference type="Proteomes" id="UP000282597">
    <property type="component" value="Chromosome"/>
</dbReference>
<organism evidence="1 2">
    <name type="scientific">Mycoavidus cysteinexigens</name>
    <dbReference type="NCBI Taxonomy" id="1553431"/>
    <lineage>
        <taxon>Bacteria</taxon>
        <taxon>Pseudomonadati</taxon>
        <taxon>Pseudomonadota</taxon>
        <taxon>Betaproteobacteria</taxon>
        <taxon>Burkholderiales</taxon>
        <taxon>Burkholderiaceae</taxon>
        <taxon>Mycoavidus</taxon>
    </lineage>
</organism>